<dbReference type="PROSITE" id="PS50055">
    <property type="entry name" value="TYR_PHOSPHATASE_PTP"/>
    <property type="match status" value="1"/>
</dbReference>
<evidence type="ECO:0000256" key="1">
    <source>
        <dbReference type="ARBA" id="ARBA00013064"/>
    </source>
</evidence>
<dbReference type="KEGG" id="dpa:109537050"/>
<dbReference type="AlphaFoldDB" id="N6UG49"/>
<keyword evidence="2" id="KW-0597">Phosphoprotein</keyword>
<dbReference type="Gene3D" id="3.90.190.10">
    <property type="entry name" value="Protein tyrosine phosphatase superfamily"/>
    <property type="match status" value="2"/>
</dbReference>
<reference evidence="9" key="2">
    <citation type="submission" date="2024-08" db="UniProtKB">
        <authorList>
            <consortium name="EnsemblMetazoa"/>
        </authorList>
    </citation>
    <scope>IDENTIFICATION</scope>
</reference>
<reference evidence="8 10" key="1">
    <citation type="journal article" date="2013" name="Genome Biol.">
        <title>Draft genome of the mountain pine beetle, Dendroctonus ponderosae Hopkins, a major forest pest.</title>
        <authorList>
            <person name="Keeling C.I."/>
            <person name="Yuen M.M."/>
            <person name="Liao N.Y."/>
            <person name="Docking T.R."/>
            <person name="Chan S.K."/>
            <person name="Taylor G.A."/>
            <person name="Palmquist D.L."/>
            <person name="Jackman S.D."/>
            <person name="Nguyen A."/>
            <person name="Li M."/>
            <person name="Henderson H."/>
            <person name="Janes J.K."/>
            <person name="Zhao Y."/>
            <person name="Pandoh P."/>
            <person name="Moore R."/>
            <person name="Sperling F.A."/>
            <person name="Huber D.P."/>
            <person name="Birol I."/>
            <person name="Jones S.J."/>
            <person name="Bohlmann J."/>
        </authorList>
    </citation>
    <scope>NUCLEOTIDE SEQUENCE</scope>
</reference>
<dbReference type="InterPro" id="IPR000387">
    <property type="entry name" value="Tyr_Pase_dom"/>
</dbReference>
<dbReference type="InterPro" id="IPR008356">
    <property type="entry name" value="Tyr_Pase_KIM-con"/>
</dbReference>
<dbReference type="GO" id="GO:0004725">
    <property type="term" value="F:protein tyrosine phosphatase activity"/>
    <property type="evidence" value="ECO:0007669"/>
    <property type="project" value="UniProtKB-EC"/>
</dbReference>
<dbReference type="GO" id="GO:0007165">
    <property type="term" value="P:signal transduction"/>
    <property type="evidence" value="ECO:0007669"/>
    <property type="project" value="TreeGrafter"/>
</dbReference>
<evidence type="ECO:0000313" key="9">
    <source>
        <dbReference type="EnsemblMetazoa" id="XP_019759130.1"/>
    </source>
</evidence>
<dbReference type="OMA" id="KCELYFP"/>
<dbReference type="PRINTS" id="PR00700">
    <property type="entry name" value="PRTYPHPHTASE"/>
</dbReference>
<accession>N6UG49</accession>
<evidence type="ECO:0000259" key="6">
    <source>
        <dbReference type="PROSITE" id="PS50055"/>
    </source>
</evidence>
<evidence type="ECO:0000256" key="3">
    <source>
        <dbReference type="ARBA" id="ARBA00022801"/>
    </source>
</evidence>
<evidence type="ECO:0000256" key="4">
    <source>
        <dbReference type="ARBA" id="ARBA00022912"/>
    </source>
</evidence>
<dbReference type="GO" id="GO:0030054">
    <property type="term" value="C:cell junction"/>
    <property type="evidence" value="ECO:0007669"/>
    <property type="project" value="TreeGrafter"/>
</dbReference>
<protein>
    <recommendedName>
        <fullName evidence="1">protein-tyrosine-phosphatase</fullName>
        <ecNumber evidence="1">3.1.3.48</ecNumber>
    </recommendedName>
</protein>
<dbReference type="SMART" id="SM00404">
    <property type="entry name" value="PTPc_motif"/>
    <property type="match status" value="1"/>
</dbReference>
<keyword evidence="10" id="KW-1185">Reference proteome</keyword>
<feature type="non-terminal residue" evidence="8">
    <location>
        <position position="1"/>
    </location>
</feature>
<dbReference type="InterPro" id="IPR003595">
    <property type="entry name" value="Tyr_Pase_cat"/>
</dbReference>
<dbReference type="PANTHER" id="PTHR46198:SF4">
    <property type="entry name" value="PROTEIN-TYROSINE-PHOSPHATASE"/>
    <property type="match status" value="1"/>
</dbReference>
<dbReference type="GO" id="GO:0019901">
    <property type="term" value="F:protein kinase binding"/>
    <property type="evidence" value="ECO:0007669"/>
    <property type="project" value="TreeGrafter"/>
</dbReference>
<evidence type="ECO:0000259" key="7">
    <source>
        <dbReference type="PROSITE" id="PS50056"/>
    </source>
</evidence>
<feature type="compositionally biased region" description="Basic and acidic residues" evidence="5">
    <location>
        <begin position="593"/>
        <end position="611"/>
    </location>
</feature>
<evidence type="ECO:0000313" key="8">
    <source>
        <dbReference type="EMBL" id="ENN77617.1"/>
    </source>
</evidence>
<evidence type="ECO:0000313" key="10">
    <source>
        <dbReference type="Proteomes" id="UP000019118"/>
    </source>
</evidence>
<evidence type="ECO:0000256" key="5">
    <source>
        <dbReference type="SAM" id="MobiDB-lite"/>
    </source>
</evidence>
<feature type="domain" description="Tyrosine-protein phosphatase" evidence="6">
    <location>
        <begin position="374"/>
        <end position="859"/>
    </location>
</feature>
<dbReference type="OrthoDB" id="9993594at2759"/>
<feature type="compositionally biased region" description="Polar residues" evidence="5">
    <location>
        <begin position="612"/>
        <end position="629"/>
    </location>
</feature>
<dbReference type="PROSITE" id="PS50056">
    <property type="entry name" value="TYR_PHOSPHATASE_2"/>
    <property type="match status" value="1"/>
</dbReference>
<dbReference type="Pfam" id="PF00102">
    <property type="entry name" value="Y_phosphatase"/>
    <property type="match status" value="3"/>
</dbReference>
<sequence>MEPESYDSKEQPHLTIPVPKKERKFTALDLTDQSLTTNPQPVLVVQSPKTPTLSRKLKAVSLDSEPQPQSNTLEVFRDVFSMPNTPKKQIKQKLSCDFNDGPPKSTLAPSFNSNLKKFASNNSISGSQTLKTLPEVNALQDFSDCPNPEPQKVRTKGLLERRGSNASLTIDLGSTQNIGEVKPVPFNRLNTAKSVSNLYLSSLAGGDNCACVKRAVEVTTKVSNERRKSQEACGNCTIYESELKMSTCKARCQNLKRCHGCPKSRRKSLSNENLYVPPCGFCELESKECAELRTCKGSNRKAVFPRQPDLDSSQLLSDDFKLHLQNIQYLQTAGKPMSVEELRQSCDMTRIPKMQQEFWEVPLNLQEKCYVSGSQSKNRYRGVLPNEHSRVLLPNSGGYIHANYIKGPDYTETAYIATQGPLQHTCIDFWEMVWHSQCKCIVMLTGLVEKARNKCELYFPLGKKSSLKEKTFFYVKTSKVRDKFTFDCSSNSNGFDVETYEFEEKNEVIFGKYRITYVKQRELDDCQIRQLQLRKTDLNVEPRVIFHYWLANWPDHQKTSSEQVLKTAVDVLDCLDGIKVDISESLSTKSKEHEVQHFDLKGPESPDKNTDAECSSNETNYSSNPSQSRDTGKPNFSFDLFSSENGTTVAHNVTTECHKETQSATTFTFTVNCNSINQHFTSESMQCEGAQSNCAFSFSEVKMSDSESTFQESVGAKQRERSKIASKQMKTKKSSVSDFNKEVLTNRCSLDSKLQHLNKMADFKSHFKPDVCMKALKTKHVGFERKRSAENIRLPLICHCSAGIGRTGCFLAILNGIQQLRMNNSVDVLAILCSLRLNRGGMVQTAEQYELIHRVLSLYSKSM</sequence>
<dbReference type="GO" id="GO:0005886">
    <property type="term" value="C:plasma membrane"/>
    <property type="evidence" value="ECO:0007669"/>
    <property type="project" value="TreeGrafter"/>
</dbReference>
<proteinExistence type="predicted"/>
<dbReference type="Proteomes" id="UP000019118">
    <property type="component" value="Unassembled WGS sequence"/>
</dbReference>
<dbReference type="HOGENOM" id="CLU_016469_0_0_1"/>
<keyword evidence="3" id="KW-0378">Hydrolase</keyword>
<gene>
    <name evidence="9" type="primary">109537050</name>
    <name evidence="8" type="ORF">YQE_05912</name>
</gene>
<evidence type="ECO:0000256" key="2">
    <source>
        <dbReference type="ARBA" id="ARBA00022553"/>
    </source>
</evidence>
<dbReference type="EnsemblMetazoa" id="XM_019903571.1">
    <property type="protein sequence ID" value="XP_019759130.1"/>
    <property type="gene ID" value="LOC109537050"/>
</dbReference>
<dbReference type="InterPro" id="IPR029021">
    <property type="entry name" value="Prot-tyrosine_phosphatase-like"/>
</dbReference>
<dbReference type="InterPro" id="IPR000242">
    <property type="entry name" value="PTP_cat"/>
</dbReference>
<dbReference type="EC" id="3.1.3.48" evidence="1"/>
<name>N6UG49_DENPD</name>
<dbReference type="SMART" id="SM00194">
    <property type="entry name" value="PTPc"/>
    <property type="match status" value="1"/>
</dbReference>
<feature type="compositionally biased region" description="Basic and acidic residues" evidence="5">
    <location>
        <begin position="1"/>
        <end position="12"/>
    </location>
</feature>
<keyword evidence="4" id="KW-0904">Protein phosphatase</keyword>
<dbReference type="PANTHER" id="PTHR46198">
    <property type="entry name" value="PROTEIN-TYROSINE-PHOSPHATASE"/>
    <property type="match status" value="1"/>
</dbReference>
<feature type="domain" description="Tyrosine specific protein phosphatases" evidence="7">
    <location>
        <begin position="795"/>
        <end position="850"/>
    </location>
</feature>
<feature type="region of interest" description="Disordered" evidence="5">
    <location>
        <begin position="1"/>
        <end position="22"/>
    </location>
</feature>
<organism evidence="8">
    <name type="scientific">Dendroctonus ponderosae</name>
    <name type="common">Mountain pine beetle</name>
    <dbReference type="NCBI Taxonomy" id="77166"/>
    <lineage>
        <taxon>Eukaryota</taxon>
        <taxon>Metazoa</taxon>
        <taxon>Ecdysozoa</taxon>
        <taxon>Arthropoda</taxon>
        <taxon>Hexapoda</taxon>
        <taxon>Insecta</taxon>
        <taxon>Pterygota</taxon>
        <taxon>Neoptera</taxon>
        <taxon>Endopterygota</taxon>
        <taxon>Coleoptera</taxon>
        <taxon>Polyphaga</taxon>
        <taxon>Cucujiformia</taxon>
        <taxon>Curculionidae</taxon>
        <taxon>Scolytinae</taxon>
        <taxon>Dendroctonus</taxon>
    </lineage>
</organism>
<dbReference type="GO" id="GO:0048666">
    <property type="term" value="P:neuron development"/>
    <property type="evidence" value="ECO:0007669"/>
    <property type="project" value="UniProtKB-ARBA"/>
</dbReference>
<feature type="region of interest" description="Disordered" evidence="5">
    <location>
        <begin position="593"/>
        <end position="637"/>
    </location>
</feature>
<dbReference type="GO" id="GO:0009653">
    <property type="term" value="P:anatomical structure morphogenesis"/>
    <property type="evidence" value="ECO:0007669"/>
    <property type="project" value="UniProtKB-ARBA"/>
</dbReference>
<dbReference type="GO" id="GO:0005829">
    <property type="term" value="C:cytosol"/>
    <property type="evidence" value="ECO:0007669"/>
    <property type="project" value="TreeGrafter"/>
</dbReference>
<dbReference type="SUPFAM" id="SSF52799">
    <property type="entry name" value="(Phosphotyrosine protein) phosphatases II"/>
    <property type="match status" value="2"/>
</dbReference>
<dbReference type="EMBL" id="KB740941">
    <property type="protein sequence ID" value="ENN77617.1"/>
    <property type="molecule type" value="Genomic_DNA"/>
</dbReference>